<keyword evidence="2" id="KW-0520">NAD</keyword>
<reference evidence="5 6" key="1">
    <citation type="submission" date="2024-06" db="EMBL/GenBank/DDBJ databases">
        <authorList>
            <person name="Chen R.Y."/>
        </authorList>
    </citation>
    <scope>NUCLEOTIDE SEQUENCE [LARGE SCALE GENOMIC DNA]</scope>
    <source>
        <strain evidence="5 6">D2</strain>
    </source>
</reference>
<dbReference type="PROSITE" id="PS00974">
    <property type="entry name" value="MANNITOL_DHGENASE"/>
    <property type="match status" value="1"/>
</dbReference>
<dbReference type="InterPro" id="IPR050988">
    <property type="entry name" value="Mannitol_DH/Oxidoreductase"/>
</dbReference>
<dbReference type="EC" id="1.1.1.-" evidence="5"/>
<evidence type="ECO:0000256" key="2">
    <source>
        <dbReference type="ARBA" id="ARBA00023027"/>
    </source>
</evidence>
<name>A0ABV1RC62_9ALTE</name>
<evidence type="ECO:0000256" key="1">
    <source>
        <dbReference type="ARBA" id="ARBA00023002"/>
    </source>
</evidence>
<evidence type="ECO:0000259" key="4">
    <source>
        <dbReference type="Pfam" id="PF08125"/>
    </source>
</evidence>
<dbReference type="Pfam" id="PF01232">
    <property type="entry name" value="Mannitol_dh"/>
    <property type="match status" value="1"/>
</dbReference>
<organism evidence="5 6">
    <name type="scientific">Catenovulum sediminis</name>
    <dbReference type="NCBI Taxonomy" id="1740262"/>
    <lineage>
        <taxon>Bacteria</taxon>
        <taxon>Pseudomonadati</taxon>
        <taxon>Pseudomonadota</taxon>
        <taxon>Gammaproteobacteria</taxon>
        <taxon>Alteromonadales</taxon>
        <taxon>Alteromonadaceae</taxon>
        <taxon>Catenovulum</taxon>
    </lineage>
</organism>
<dbReference type="PRINTS" id="PR00084">
    <property type="entry name" value="MTLDHDRGNASE"/>
</dbReference>
<dbReference type="InterPro" id="IPR013328">
    <property type="entry name" value="6PGD_dom2"/>
</dbReference>
<dbReference type="InterPro" id="IPR000669">
    <property type="entry name" value="Mannitol_DH"/>
</dbReference>
<dbReference type="RefSeq" id="WP_350400296.1">
    <property type="nucleotide sequence ID" value="NZ_JBELOE010000059.1"/>
</dbReference>
<dbReference type="Pfam" id="PF08125">
    <property type="entry name" value="Mannitol_dh_C"/>
    <property type="match status" value="1"/>
</dbReference>
<dbReference type="InterPro" id="IPR013118">
    <property type="entry name" value="Mannitol_DH_C"/>
</dbReference>
<evidence type="ECO:0000313" key="5">
    <source>
        <dbReference type="EMBL" id="MER2490508.1"/>
    </source>
</evidence>
<dbReference type="PANTHER" id="PTHR43362">
    <property type="entry name" value="MANNITOL DEHYDROGENASE DSF1-RELATED"/>
    <property type="match status" value="1"/>
</dbReference>
<sequence>MNNIKQSHIEFPRLKQNLLPQLPADIDVPTYDRTQLKAGIVHIGVGGFHRAHQAVYTNELLKIAGNEQWGICGVGLFENNRGLSEILAAQDYLYTVIVRHPNGEIEHKIVGSMIDFLLAPDDKQKVIDKLAHPDTKIVSLTITEGGYNINPATGEFNSQSADIVHDINQPTDPKTTFGFLTAALKQRKEAGLPAFTVMSCDNIQHNGDMTKKMLLAFIELTDSELATWVNEQVCFPNSMVDRITPQTTAVELNHVEQQLGFSDQWPITCEPFTQWVIEDNFSQGCPKWQLADEKTGAQFVDNVAPYEKMKLRLLNAGHSVLGILGAVEGFSTINECVQDPVFKQFLRVYLDKEATPTLDEVKGVDLEAYKNDLIERFANPNIKDSVSRICSESSAKIPKFILETASQNLAAQRDVRLAALLIAAWCWYSDRQVDRYGQAINIQDEMQKSLHLNAAKTPQDNLAFIRQADLFGDLINNKAFVNAYIKAVHHIYATATQSGIKPIMLNYLTEKE</sequence>
<comment type="caution">
    <text evidence="5">The sequence shown here is derived from an EMBL/GenBank/DDBJ whole genome shotgun (WGS) entry which is preliminary data.</text>
</comment>
<feature type="domain" description="Mannitol dehydrogenase N-terminal" evidence="3">
    <location>
        <begin position="39"/>
        <end position="289"/>
    </location>
</feature>
<dbReference type="InterPro" id="IPR013131">
    <property type="entry name" value="Mannitol_DH_N"/>
</dbReference>
<feature type="domain" description="Mannitol dehydrogenase C-terminal" evidence="4">
    <location>
        <begin position="302"/>
        <end position="491"/>
    </location>
</feature>
<proteinExistence type="predicted"/>
<dbReference type="InterPro" id="IPR008927">
    <property type="entry name" value="6-PGluconate_DH-like_C_sf"/>
</dbReference>
<protein>
    <submittedName>
        <fullName evidence="5">Mannitol dehydrogenase family protein</fullName>
        <ecNumber evidence="5">1.1.1.-</ecNumber>
    </submittedName>
</protein>
<accession>A0ABV1RC62</accession>
<dbReference type="InterPro" id="IPR036291">
    <property type="entry name" value="NAD(P)-bd_dom_sf"/>
</dbReference>
<evidence type="ECO:0000313" key="6">
    <source>
        <dbReference type="Proteomes" id="UP001467690"/>
    </source>
</evidence>
<keyword evidence="6" id="KW-1185">Reference proteome</keyword>
<dbReference type="SUPFAM" id="SSF48179">
    <property type="entry name" value="6-phosphogluconate dehydrogenase C-terminal domain-like"/>
    <property type="match status" value="1"/>
</dbReference>
<dbReference type="Gene3D" id="1.10.1040.10">
    <property type="entry name" value="N-(1-d-carboxylethyl)-l-norvaline Dehydrogenase, domain 2"/>
    <property type="match status" value="1"/>
</dbReference>
<dbReference type="EMBL" id="JBELOE010000059">
    <property type="protein sequence ID" value="MER2490508.1"/>
    <property type="molecule type" value="Genomic_DNA"/>
</dbReference>
<gene>
    <name evidence="5" type="ORF">ABS311_01240</name>
</gene>
<dbReference type="InterPro" id="IPR023027">
    <property type="entry name" value="Mannitol_DH_CS"/>
</dbReference>
<dbReference type="Gene3D" id="3.40.50.720">
    <property type="entry name" value="NAD(P)-binding Rossmann-like Domain"/>
    <property type="match status" value="1"/>
</dbReference>
<dbReference type="Proteomes" id="UP001467690">
    <property type="component" value="Unassembled WGS sequence"/>
</dbReference>
<dbReference type="PANTHER" id="PTHR43362:SF1">
    <property type="entry name" value="MANNITOL DEHYDROGENASE 2-RELATED"/>
    <property type="match status" value="1"/>
</dbReference>
<keyword evidence="1 5" id="KW-0560">Oxidoreductase</keyword>
<evidence type="ECO:0000259" key="3">
    <source>
        <dbReference type="Pfam" id="PF01232"/>
    </source>
</evidence>
<dbReference type="GO" id="GO:0016491">
    <property type="term" value="F:oxidoreductase activity"/>
    <property type="evidence" value="ECO:0007669"/>
    <property type="project" value="UniProtKB-KW"/>
</dbReference>
<dbReference type="SUPFAM" id="SSF51735">
    <property type="entry name" value="NAD(P)-binding Rossmann-fold domains"/>
    <property type="match status" value="1"/>
</dbReference>